<sequence>MNAQRFRNPSTTNDTQTILNTFLDDINYNNVNSLPCNNDPRLLASRSRRGRRIQMLIGKNLMKRNVFREAYRLNIRNRYLINLAVDTIWNLRLTPYQRGRFIILATSANIINQFTVSRTRLIHNPNTQITTHRDTNELEQSIFNGINFNDDDSFDSLILPAGSFSGPSSFP</sequence>
<keyword evidence="2" id="KW-1185">Reference proteome</keyword>
<protein>
    <submittedName>
        <fullName evidence="1">600_t:CDS:1</fullName>
    </submittedName>
</protein>
<accession>A0A9N8WG56</accession>
<gene>
    <name evidence="1" type="ORF">FCALED_LOCUS2828</name>
</gene>
<name>A0A9N8WG56_9GLOM</name>
<evidence type="ECO:0000313" key="1">
    <source>
        <dbReference type="EMBL" id="CAG8483337.1"/>
    </source>
</evidence>
<dbReference type="Proteomes" id="UP000789570">
    <property type="component" value="Unassembled WGS sequence"/>
</dbReference>
<organism evidence="1 2">
    <name type="scientific">Funneliformis caledonium</name>
    <dbReference type="NCBI Taxonomy" id="1117310"/>
    <lineage>
        <taxon>Eukaryota</taxon>
        <taxon>Fungi</taxon>
        <taxon>Fungi incertae sedis</taxon>
        <taxon>Mucoromycota</taxon>
        <taxon>Glomeromycotina</taxon>
        <taxon>Glomeromycetes</taxon>
        <taxon>Glomerales</taxon>
        <taxon>Glomeraceae</taxon>
        <taxon>Funneliformis</taxon>
    </lineage>
</organism>
<dbReference type="AlphaFoldDB" id="A0A9N8WG56"/>
<proteinExistence type="predicted"/>
<reference evidence="1" key="1">
    <citation type="submission" date="2021-06" db="EMBL/GenBank/DDBJ databases">
        <authorList>
            <person name="Kallberg Y."/>
            <person name="Tangrot J."/>
            <person name="Rosling A."/>
        </authorList>
    </citation>
    <scope>NUCLEOTIDE SEQUENCE</scope>
    <source>
        <strain evidence="1">UK204</strain>
    </source>
</reference>
<dbReference type="EMBL" id="CAJVPQ010000457">
    <property type="protein sequence ID" value="CAG8483337.1"/>
    <property type="molecule type" value="Genomic_DNA"/>
</dbReference>
<comment type="caution">
    <text evidence="1">The sequence shown here is derived from an EMBL/GenBank/DDBJ whole genome shotgun (WGS) entry which is preliminary data.</text>
</comment>
<evidence type="ECO:0000313" key="2">
    <source>
        <dbReference type="Proteomes" id="UP000789570"/>
    </source>
</evidence>
<dbReference type="OrthoDB" id="2402465at2759"/>